<feature type="binding site" evidence="4">
    <location>
        <position position="14"/>
    </location>
    <ligand>
        <name>a divalent metal cation</name>
        <dbReference type="ChEBI" id="CHEBI:60240"/>
        <label>1</label>
    </ligand>
</feature>
<evidence type="ECO:0000313" key="6">
    <source>
        <dbReference type="Proteomes" id="UP000076131"/>
    </source>
</evidence>
<feature type="binding site" evidence="4">
    <location>
        <position position="209"/>
    </location>
    <ligand>
        <name>a divalent metal cation</name>
        <dbReference type="ChEBI" id="CHEBI:60240"/>
        <label>1</label>
    </ligand>
</feature>
<protein>
    <submittedName>
        <fullName evidence="5">DNAase</fullName>
    </submittedName>
</protein>
<dbReference type="PROSITE" id="PS01090">
    <property type="entry name" value="TATD_2"/>
    <property type="match status" value="1"/>
</dbReference>
<dbReference type="PANTHER" id="PTHR46124:SF3">
    <property type="entry name" value="HYDROLASE"/>
    <property type="match status" value="1"/>
</dbReference>
<dbReference type="InterPro" id="IPR001130">
    <property type="entry name" value="TatD-like"/>
</dbReference>
<dbReference type="NCBIfam" id="TIGR00010">
    <property type="entry name" value="YchF/TatD family DNA exonuclease"/>
    <property type="match status" value="1"/>
</dbReference>
<feature type="binding site" evidence="4">
    <location>
        <position position="16"/>
    </location>
    <ligand>
        <name>a divalent metal cation</name>
        <dbReference type="ChEBI" id="CHEBI:60240"/>
        <label>1</label>
    </ligand>
</feature>
<keyword evidence="2 4" id="KW-0479">Metal-binding</keyword>
<gene>
    <name evidence="5" type="ORF">RHOFW104T7_06790</name>
</gene>
<feature type="binding site" evidence="4">
    <location>
        <position position="136"/>
    </location>
    <ligand>
        <name>a divalent metal cation</name>
        <dbReference type="ChEBI" id="CHEBI:60240"/>
        <label>2</label>
    </ligand>
</feature>
<dbReference type="InterPro" id="IPR032466">
    <property type="entry name" value="Metal_Hydrolase"/>
</dbReference>
<evidence type="ECO:0000256" key="3">
    <source>
        <dbReference type="ARBA" id="ARBA00022801"/>
    </source>
</evidence>
<dbReference type="SUPFAM" id="SSF51556">
    <property type="entry name" value="Metallo-dependent hydrolases"/>
    <property type="match status" value="1"/>
</dbReference>
<evidence type="ECO:0000313" key="5">
    <source>
        <dbReference type="EMBL" id="KZC24806.1"/>
    </source>
</evidence>
<dbReference type="PIRSF" id="PIRSF005902">
    <property type="entry name" value="DNase_TatD"/>
    <property type="match status" value="1"/>
</dbReference>
<reference evidence="5 6" key="1">
    <citation type="journal article" date="2016" name="MBio">
        <title>Lateral Gene Transfer in a Heavy Metal-Contaminated-Groundwater Microbial Community.</title>
        <authorList>
            <person name="Hemme C.L."/>
            <person name="Green S.J."/>
            <person name="Rishishwar L."/>
            <person name="Prakash O."/>
            <person name="Pettenato A."/>
            <person name="Chakraborty R."/>
            <person name="Deutschbauer A.M."/>
            <person name="Van Nostrand J.D."/>
            <person name="Wu L."/>
            <person name="He Z."/>
            <person name="Jordan I.K."/>
            <person name="Hazen T.C."/>
            <person name="Arkin A.P."/>
            <person name="Kostka J.E."/>
            <person name="Zhou J."/>
        </authorList>
    </citation>
    <scope>NUCLEOTIDE SEQUENCE [LARGE SCALE GENOMIC DNA]</scope>
    <source>
        <strain evidence="5 6">FW104-T7</strain>
    </source>
</reference>
<dbReference type="GO" id="GO:0004536">
    <property type="term" value="F:DNA nuclease activity"/>
    <property type="evidence" value="ECO:0007669"/>
    <property type="project" value="InterPro"/>
</dbReference>
<dbReference type="EMBL" id="LVJS01000019">
    <property type="protein sequence ID" value="KZC24806.1"/>
    <property type="molecule type" value="Genomic_DNA"/>
</dbReference>
<keyword evidence="3" id="KW-0378">Hydrolase</keyword>
<dbReference type="AlphaFoldDB" id="A0A154QM09"/>
<dbReference type="PANTHER" id="PTHR46124">
    <property type="entry name" value="D-AMINOACYL-TRNA DEACYLASE"/>
    <property type="match status" value="1"/>
</dbReference>
<dbReference type="InterPro" id="IPR018228">
    <property type="entry name" value="DNase_TatD-rel_CS"/>
</dbReference>
<evidence type="ECO:0000256" key="2">
    <source>
        <dbReference type="ARBA" id="ARBA00022723"/>
    </source>
</evidence>
<organism evidence="5 6">
    <name type="scientific">Rhodanobacter thiooxydans</name>
    <dbReference type="NCBI Taxonomy" id="416169"/>
    <lineage>
        <taxon>Bacteria</taxon>
        <taxon>Pseudomonadati</taxon>
        <taxon>Pseudomonadota</taxon>
        <taxon>Gammaproteobacteria</taxon>
        <taxon>Lysobacterales</taxon>
        <taxon>Rhodanobacteraceae</taxon>
        <taxon>Rhodanobacter</taxon>
    </lineage>
</organism>
<comment type="caution">
    <text evidence="5">The sequence shown here is derived from an EMBL/GenBank/DDBJ whole genome shotgun (WGS) entry which is preliminary data.</text>
</comment>
<feature type="binding site" evidence="4">
    <location>
        <position position="159"/>
    </location>
    <ligand>
        <name>a divalent metal cation</name>
        <dbReference type="ChEBI" id="CHEBI:60240"/>
        <label>2</label>
    </ligand>
</feature>
<evidence type="ECO:0000256" key="1">
    <source>
        <dbReference type="ARBA" id="ARBA00009275"/>
    </source>
</evidence>
<dbReference type="InterPro" id="IPR015991">
    <property type="entry name" value="TatD/YcfH-like"/>
</dbReference>
<dbReference type="STRING" id="416169.RHOFW104T7_06790"/>
<dbReference type="GO" id="GO:0046872">
    <property type="term" value="F:metal ion binding"/>
    <property type="evidence" value="ECO:0007669"/>
    <property type="project" value="UniProtKB-KW"/>
</dbReference>
<dbReference type="GO" id="GO:0016788">
    <property type="term" value="F:hydrolase activity, acting on ester bonds"/>
    <property type="evidence" value="ECO:0007669"/>
    <property type="project" value="InterPro"/>
</dbReference>
<dbReference type="eggNOG" id="COG0084">
    <property type="taxonomic scope" value="Bacteria"/>
</dbReference>
<dbReference type="CDD" id="cd01310">
    <property type="entry name" value="TatD_DNAse"/>
    <property type="match status" value="1"/>
</dbReference>
<dbReference type="FunFam" id="3.20.20.140:FF:000005">
    <property type="entry name" value="TatD family hydrolase"/>
    <property type="match status" value="1"/>
</dbReference>
<dbReference type="Proteomes" id="UP000076131">
    <property type="component" value="Unassembled WGS sequence"/>
</dbReference>
<name>A0A154QM09_9GAMM</name>
<dbReference type="Gene3D" id="3.20.20.140">
    <property type="entry name" value="Metal-dependent hydrolases"/>
    <property type="match status" value="1"/>
</dbReference>
<sequence>MHEKRNPCPLVDSHVHLDDEAFANDQEAVVERARRSGVTTLVVPAVDAPSWPRIRQLCARHPGAYPAYGLHPLFLTAHAPKQVDALAAWLNENHPVAVGEIGLDFHLDTPDHELQRRYFSRQLQLAREHDLPVIVHARGALEEVTLTLRRSGNRRGVVHSFSGSEQQARQLWELGFHLGIGGPVTYERAQRLRRIVAGMPIEHLLLESDAPDQPGAAHRGERNEPAHVAEVLHCVAMLRGETEADVAAATSANARRLFGLG</sequence>
<comment type="similarity">
    <text evidence="1">Belongs to the metallo-dependent hydrolases superfamily. TatD-type hydrolase family.</text>
</comment>
<keyword evidence="6" id="KW-1185">Reference proteome</keyword>
<evidence type="ECO:0000256" key="4">
    <source>
        <dbReference type="PIRSR" id="PIRSR005902-1"/>
    </source>
</evidence>
<feature type="binding site" evidence="4">
    <location>
        <position position="100"/>
    </location>
    <ligand>
        <name>a divalent metal cation</name>
        <dbReference type="ChEBI" id="CHEBI:60240"/>
        <label>1</label>
    </ligand>
</feature>
<dbReference type="Pfam" id="PF01026">
    <property type="entry name" value="TatD_DNase"/>
    <property type="match status" value="1"/>
</dbReference>
<proteinExistence type="inferred from homology"/>
<accession>A0A154QM09</accession>
<dbReference type="GO" id="GO:0005829">
    <property type="term" value="C:cytosol"/>
    <property type="evidence" value="ECO:0007669"/>
    <property type="project" value="TreeGrafter"/>
</dbReference>
<dbReference type="RefSeq" id="WP_008434615.1">
    <property type="nucleotide sequence ID" value="NZ_LVJS01000019.1"/>
</dbReference>
<dbReference type="PROSITE" id="PS01137">
    <property type="entry name" value="TATD_1"/>
    <property type="match status" value="1"/>
</dbReference>